<dbReference type="InterPro" id="IPR041390">
    <property type="entry name" value="FADK_N"/>
</dbReference>
<dbReference type="Gene3D" id="1.20.120.330">
    <property type="entry name" value="Nucleotidyltransferases domain 2"/>
    <property type="match status" value="1"/>
</dbReference>
<dbReference type="InParanoid" id="A0A7M7NQ14"/>
<evidence type="ECO:0000256" key="3">
    <source>
        <dbReference type="ARBA" id="ARBA00004413"/>
    </source>
</evidence>
<dbReference type="EnsemblMetazoa" id="XM_030983011">
    <property type="protein sequence ID" value="XP_030838871"/>
    <property type="gene ID" value="LOC105436929"/>
</dbReference>
<dbReference type="GO" id="GO:0007172">
    <property type="term" value="P:signal complex assembly"/>
    <property type="evidence" value="ECO:0007669"/>
    <property type="project" value="InterPro"/>
</dbReference>
<feature type="compositionally biased region" description="Low complexity" evidence="20">
    <location>
        <begin position="764"/>
        <end position="774"/>
    </location>
</feature>
<dbReference type="CDD" id="cd05056">
    <property type="entry name" value="PTKc_FAK"/>
    <property type="match status" value="1"/>
</dbReference>
<dbReference type="PRINTS" id="PR00109">
    <property type="entry name" value="TYRKINASE"/>
</dbReference>
<evidence type="ECO:0000313" key="24">
    <source>
        <dbReference type="Proteomes" id="UP000007110"/>
    </source>
</evidence>
<dbReference type="GO" id="GO:0042995">
    <property type="term" value="C:cell projection"/>
    <property type="evidence" value="ECO:0007669"/>
    <property type="project" value="UniProtKB-SubCell"/>
</dbReference>
<evidence type="ECO:0000256" key="9">
    <source>
        <dbReference type="ARBA" id="ARBA00022679"/>
    </source>
</evidence>
<dbReference type="InterPro" id="IPR036137">
    <property type="entry name" value="Focal_adhe_kin_target_dom_sf"/>
</dbReference>
<dbReference type="InterPro" id="IPR001245">
    <property type="entry name" value="Ser-Thr/Tyr_kinase_cat_dom"/>
</dbReference>
<keyword evidence="6" id="KW-1003">Cell membrane</keyword>
<dbReference type="SUPFAM" id="SSF47031">
    <property type="entry name" value="Second domain of FERM"/>
    <property type="match status" value="1"/>
</dbReference>
<dbReference type="Pfam" id="PF21477">
    <property type="entry name" value="FERM_C_FAK1"/>
    <property type="match status" value="1"/>
</dbReference>
<dbReference type="InterPro" id="IPR000299">
    <property type="entry name" value="FERM_domain"/>
</dbReference>
<evidence type="ECO:0000256" key="8">
    <source>
        <dbReference type="ARBA" id="ARBA00022553"/>
    </source>
</evidence>
<dbReference type="InterPro" id="IPR011993">
    <property type="entry name" value="PH-like_dom_sf"/>
</dbReference>
<dbReference type="InterPro" id="IPR041784">
    <property type="entry name" value="FAK1/PYK2_FERM_C"/>
</dbReference>
<dbReference type="FunFam" id="3.30.200.20:FF:000194">
    <property type="entry name" value="protein-tyrosine kinase 2-beta isoform X1"/>
    <property type="match status" value="1"/>
</dbReference>
<dbReference type="SMART" id="SM00295">
    <property type="entry name" value="B41"/>
    <property type="match status" value="1"/>
</dbReference>
<evidence type="ECO:0000256" key="6">
    <source>
        <dbReference type="ARBA" id="ARBA00022475"/>
    </source>
</evidence>
<dbReference type="CDD" id="cd14473">
    <property type="entry name" value="FERM_B-lobe"/>
    <property type="match status" value="1"/>
</dbReference>
<feature type="binding site" evidence="19">
    <location>
        <position position="469"/>
    </location>
    <ligand>
        <name>ATP</name>
        <dbReference type="ChEBI" id="CHEBI:30616"/>
    </ligand>
</feature>
<feature type="region of interest" description="Disordered" evidence="20">
    <location>
        <begin position="899"/>
        <end position="929"/>
    </location>
</feature>
<evidence type="ECO:0000256" key="4">
    <source>
        <dbReference type="ARBA" id="ARBA00004496"/>
    </source>
</evidence>
<evidence type="ECO:0000256" key="18">
    <source>
        <dbReference type="ARBA" id="ARBA00061333"/>
    </source>
</evidence>
<keyword evidence="12 19" id="KW-0067">ATP-binding</keyword>
<dbReference type="GO" id="GO:0004715">
    <property type="term" value="F:non-membrane spanning protein tyrosine kinase activity"/>
    <property type="evidence" value="ECO:0007669"/>
    <property type="project" value="UniProtKB-EC"/>
</dbReference>
<keyword evidence="11" id="KW-0418">Kinase</keyword>
<dbReference type="CTD" id="5747"/>
<dbReference type="GO" id="GO:0005886">
    <property type="term" value="C:plasma membrane"/>
    <property type="evidence" value="ECO:0007669"/>
    <property type="project" value="UniProtKB-SubCell"/>
</dbReference>
<dbReference type="FunFam" id="2.30.29.30:FF:000058">
    <property type="entry name" value="focal adhesion kinase 1 isoform X1"/>
    <property type="match status" value="1"/>
</dbReference>
<dbReference type="OrthoDB" id="9976756at2759"/>
<feature type="compositionally biased region" description="Low complexity" evidence="20">
    <location>
        <begin position="905"/>
        <end position="929"/>
    </location>
</feature>
<evidence type="ECO:0000256" key="2">
    <source>
        <dbReference type="ARBA" id="ARBA00004316"/>
    </source>
</evidence>
<keyword evidence="10 19" id="KW-0547">Nucleotide-binding</keyword>
<evidence type="ECO:0000256" key="1">
    <source>
        <dbReference type="ARBA" id="ARBA00004246"/>
    </source>
</evidence>
<dbReference type="GO" id="GO:0008284">
    <property type="term" value="P:positive regulation of cell population proliferation"/>
    <property type="evidence" value="ECO:0007669"/>
    <property type="project" value="UniProtKB-ARBA"/>
</dbReference>
<dbReference type="CDD" id="cd13190">
    <property type="entry name" value="FERM_C_FAK1"/>
    <property type="match status" value="1"/>
</dbReference>
<evidence type="ECO:0000256" key="16">
    <source>
        <dbReference type="ARBA" id="ARBA00023273"/>
    </source>
</evidence>
<dbReference type="SUPFAM" id="SSF56112">
    <property type="entry name" value="Protein kinase-like (PK-like)"/>
    <property type="match status" value="1"/>
</dbReference>
<dbReference type="FunFam" id="1.20.80.10:FF:000004">
    <property type="entry name" value="Protein-tyrosine kinase 2-beta isoform 1"/>
    <property type="match status" value="1"/>
</dbReference>
<dbReference type="Pfam" id="PF18038">
    <property type="entry name" value="FERM_N_2"/>
    <property type="match status" value="1"/>
</dbReference>
<evidence type="ECO:0000256" key="11">
    <source>
        <dbReference type="ARBA" id="ARBA00022777"/>
    </source>
</evidence>
<evidence type="ECO:0000256" key="19">
    <source>
        <dbReference type="PROSITE-ProRule" id="PRU10141"/>
    </source>
</evidence>
<keyword evidence="15" id="KW-0829">Tyrosine-protein kinase</keyword>
<keyword evidence="9" id="KW-0808">Transferase</keyword>
<name>A0A7M7NQ14_STRPU</name>
<dbReference type="PROSITE" id="PS50011">
    <property type="entry name" value="PROTEIN_KINASE_DOM"/>
    <property type="match status" value="1"/>
</dbReference>
<dbReference type="SUPFAM" id="SSF68993">
    <property type="entry name" value="FAT domain of focal adhesion kinase"/>
    <property type="match status" value="1"/>
</dbReference>
<dbReference type="KEGG" id="spu:105436929"/>
<evidence type="ECO:0000256" key="14">
    <source>
        <dbReference type="ARBA" id="ARBA00023136"/>
    </source>
</evidence>
<feature type="region of interest" description="Disordered" evidence="20">
    <location>
        <begin position="720"/>
        <end position="789"/>
    </location>
</feature>
<dbReference type="InterPro" id="IPR019748">
    <property type="entry name" value="FERM_central"/>
</dbReference>
<feature type="compositionally biased region" description="Pro residues" evidence="20">
    <location>
        <begin position="725"/>
        <end position="734"/>
    </location>
</feature>
<feature type="domain" description="FERM" evidence="22">
    <location>
        <begin position="9"/>
        <end position="340"/>
    </location>
</feature>
<evidence type="ECO:0000313" key="23">
    <source>
        <dbReference type="EnsemblMetazoa" id="XP_030838871"/>
    </source>
</evidence>
<comment type="similarity">
    <text evidence="18">Belongs to the protein kinase superfamily. Tyr protein kinase family. Fes/fps subfamily.</text>
</comment>
<keyword evidence="14" id="KW-0472">Membrane</keyword>
<protein>
    <recommendedName>
        <fullName evidence="5">non-specific protein-tyrosine kinase</fullName>
        <ecNumber evidence="5">2.7.10.2</ecNumber>
    </recommendedName>
</protein>
<evidence type="ECO:0000256" key="17">
    <source>
        <dbReference type="ARBA" id="ARBA00051245"/>
    </source>
</evidence>
<evidence type="ECO:0000256" key="20">
    <source>
        <dbReference type="SAM" id="MobiDB-lite"/>
    </source>
</evidence>
<dbReference type="InterPro" id="IPR000719">
    <property type="entry name" value="Prot_kinase_dom"/>
</dbReference>
<dbReference type="InterPro" id="IPR029071">
    <property type="entry name" value="Ubiquitin-like_domsf"/>
</dbReference>
<dbReference type="InterPro" id="IPR049385">
    <property type="entry name" value="FAK1-like_FERM_C"/>
</dbReference>
<dbReference type="Gene3D" id="1.10.510.10">
    <property type="entry name" value="Transferase(Phosphotransferase) domain 1"/>
    <property type="match status" value="1"/>
</dbReference>
<evidence type="ECO:0000256" key="7">
    <source>
        <dbReference type="ARBA" id="ARBA00022490"/>
    </source>
</evidence>
<reference evidence="23" key="2">
    <citation type="submission" date="2021-01" db="UniProtKB">
        <authorList>
            <consortium name="EnsemblMetazoa"/>
        </authorList>
    </citation>
    <scope>IDENTIFICATION</scope>
</reference>
<dbReference type="Pfam" id="PF00373">
    <property type="entry name" value="FERM_M"/>
    <property type="match status" value="1"/>
</dbReference>
<feature type="domain" description="Protein kinase" evidence="21">
    <location>
        <begin position="438"/>
        <end position="694"/>
    </location>
</feature>
<evidence type="ECO:0000256" key="12">
    <source>
        <dbReference type="ARBA" id="ARBA00022840"/>
    </source>
</evidence>
<dbReference type="FunFam" id="1.10.510.10:FF:000039">
    <property type="entry name" value="Focal adhesion kinase, isoform D"/>
    <property type="match status" value="1"/>
</dbReference>
<keyword evidence="8" id="KW-0597">Phosphoprotein</keyword>
<accession>A0A7M7NQ14</accession>
<dbReference type="InterPro" id="IPR017441">
    <property type="entry name" value="Protein_kinase_ATP_BS"/>
</dbReference>
<reference evidence="24" key="1">
    <citation type="submission" date="2015-02" db="EMBL/GenBank/DDBJ databases">
        <title>Genome sequencing for Strongylocentrotus purpuratus.</title>
        <authorList>
            <person name="Murali S."/>
            <person name="Liu Y."/>
            <person name="Vee V."/>
            <person name="English A."/>
            <person name="Wang M."/>
            <person name="Skinner E."/>
            <person name="Han Y."/>
            <person name="Muzny D.M."/>
            <person name="Worley K.C."/>
            <person name="Gibbs R.A."/>
        </authorList>
    </citation>
    <scope>NUCLEOTIDE SEQUENCE</scope>
</reference>
<feature type="region of interest" description="Disordered" evidence="20">
    <location>
        <begin position="373"/>
        <end position="397"/>
    </location>
</feature>
<sequence>MASKAGEKMMLKVYQPNGSFNSVKCMETTDIKSVIHAVVSKLARGERAFESSFAVRLQHTLSEDCHWLHRDLTVGQVKKKYEAYHPAIEWKYELRVRYLPKNFHVLLEKDKVSFFYFYDQVRCDYMNEVAELVEQDMSLQLGCLEMRRFFKDMPQIALDKKANFDYLEKEIGLKRFIPKNVIDNTKPKNLRKLILQYFKQFANLNEEQCVFKFFEVLTTIHRFDHEKFKCALGTGWSISVELVIGPDDGISCLTDKAATPTKMADFDQVQSVQSLSTDNDKKGLLQLKIAGANECDHNFHVYGHAAVDMDSVYITTPSPTIAEDMADLIDGYCRLVLNTEQSLIIRAQQAFNAVTRRSAKKAKNAVQDVIQGDRALPSLPGDSRLPSTEGSNEVTVSGRKKLPTIKSGGLSDDYAEIVDDDDYAMPAAKDYEISRELVTLVETIGQGQFGDVHKGIYIDQDEKVEVAVKTCKVESTQALGERFLEEAYIMKQFDHPHIIKLIGVCTDPPIWIVMELAPFGEMRMFLQAHKDELTLASLILYAYQLSMALSYLESKKFVHRDIAARNLLVVAKDNVKLGDFGLSRLLHDHSYYKASKGKLPIKWMAPESINFRRFTSASDVWMFGVCMWEILMYGVKPFQGVKNNEVIGRIENGERLPMPAACPPTLYSVMTLCWSYEPSKRPNFKDLKTRLKWLFCEILEEEKEQEDAVLKQEKRRILSTWGFPEEPPPKPSRPGFPTYATPSNILGDRHLPSNHYQSTQAKVPPSTTTPNTNTLKGPYYSPTPLSSNVMPDLLRPMSSEERTEAEKQNELERIGDALRRQRLESEADSEWLATSAQTLRPDVRRAGGRMLVQEGQNGNREPYGGQPLYEAFDQKPSSAPSTLTTSAADQYYQTTDEVRRELPAEPSEQETTASQQQPQQPQPQPIGEQIAPTLDMDRTDDYVFENTTQVVRAVMEMVNLVHAVKSDQYVNLVRDIGLALKSLLGSVDTLYSDLPGETHRGIQMAHKVLSSDMGELINAMKLAQKYATTTLDQDYKRGMIQAGHVLAVDAKNLLDAVDTARLQAQDIFMGGTRQQEELS</sequence>
<comment type="subcellular location">
    <subcellularLocation>
        <location evidence="1">Cell junction</location>
        <location evidence="1">Focal adhesion</location>
    </subcellularLocation>
    <subcellularLocation>
        <location evidence="3">Cell membrane</location>
        <topology evidence="3">Peripheral membrane protein</topology>
        <orientation evidence="3">Cytoplasmic side</orientation>
    </subcellularLocation>
    <subcellularLocation>
        <location evidence="2">Cell projection</location>
    </subcellularLocation>
    <subcellularLocation>
        <location evidence="4">Cytoplasm</location>
    </subcellularLocation>
</comment>
<dbReference type="PROSITE" id="PS00107">
    <property type="entry name" value="PROTEIN_KINASE_ATP"/>
    <property type="match status" value="1"/>
</dbReference>
<keyword evidence="13" id="KW-0965">Cell junction</keyword>
<dbReference type="Gene3D" id="3.10.20.90">
    <property type="entry name" value="Phosphatidylinositol 3-kinase Catalytic Subunit, Chain A, domain 1"/>
    <property type="match status" value="1"/>
</dbReference>
<dbReference type="InterPro" id="IPR005189">
    <property type="entry name" value="Focal_adhesion_kin_target_dom"/>
</dbReference>
<dbReference type="Gene3D" id="3.30.200.20">
    <property type="entry name" value="Phosphorylase Kinase, domain 1"/>
    <property type="match status" value="1"/>
</dbReference>
<dbReference type="AlphaFoldDB" id="A0A7M7NQ14"/>
<dbReference type="Pfam" id="PF07714">
    <property type="entry name" value="PK_Tyr_Ser-Thr"/>
    <property type="match status" value="1"/>
</dbReference>
<comment type="catalytic activity">
    <reaction evidence="17">
        <text>L-tyrosyl-[protein] + ATP = O-phospho-L-tyrosyl-[protein] + ADP + H(+)</text>
        <dbReference type="Rhea" id="RHEA:10596"/>
        <dbReference type="Rhea" id="RHEA-COMP:10136"/>
        <dbReference type="Rhea" id="RHEA-COMP:20101"/>
        <dbReference type="ChEBI" id="CHEBI:15378"/>
        <dbReference type="ChEBI" id="CHEBI:30616"/>
        <dbReference type="ChEBI" id="CHEBI:46858"/>
        <dbReference type="ChEBI" id="CHEBI:61978"/>
        <dbReference type="ChEBI" id="CHEBI:456216"/>
        <dbReference type="EC" id="2.7.10.2"/>
    </reaction>
</comment>
<dbReference type="PANTHER" id="PTHR46221:SF9">
    <property type="entry name" value="NON-SPECIFIC PROTEIN-TYROSINE KINASE"/>
    <property type="match status" value="1"/>
</dbReference>
<evidence type="ECO:0000259" key="21">
    <source>
        <dbReference type="PROSITE" id="PS50011"/>
    </source>
</evidence>
<evidence type="ECO:0000256" key="10">
    <source>
        <dbReference type="ARBA" id="ARBA00022741"/>
    </source>
</evidence>
<proteinExistence type="inferred from homology"/>
<dbReference type="InterPro" id="IPR020635">
    <property type="entry name" value="Tyr_kinase_cat_dom"/>
</dbReference>
<dbReference type="InterPro" id="IPR008266">
    <property type="entry name" value="Tyr_kinase_AS"/>
</dbReference>
<dbReference type="SUPFAM" id="SSF50729">
    <property type="entry name" value="PH domain-like"/>
    <property type="match status" value="1"/>
</dbReference>
<dbReference type="SUPFAM" id="SSF54236">
    <property type="entry name" value="Ubiquitin-like"/>
    <property type="match status" value="1"/>
</dbReference>
<dbReference type="RefSeq" id="XP_030838871.1">
    <property type="nucleotide sequence ID" value="XM_030983011.1"/>
</dbReference>
<evidence type="ECO:0000256" key="13">
    <source>
        <dbReference type="ARBA" id="ARBA00022949"/>
    </source>
</evidence>
<dbReference type="Gene3D" id="1.20.80.10">
    <property type="match status" value="1"/>
</dbReference>
<keyword evidence="7" id="KW-0963">Cytoplasm</keyword>
<keyword evidence="16" id="KW-0966">Cell projection</keyword>
<dbReference type="InterPro" id="IPR019749">
    <property type="entry name" value="Band_41_domain"/>
</dbReference>
<dbReference type="GO" id="GO:0005925">
    <property type="term" value="C:focal adhesion"/>
    <property type="evidence" value="ECO:0007669"/>
    <property type="project" value="UniProtKB-SubCell"/>
</dbReference>
<dbReference type="Gene3D" id="2.30.29.30">
    <property type="entry name" value="Pleckstrin-homology domain (PH domain)/Phosphotyrosine-binding domain (PTB)"/>
    <property type="match status" value="1"/>
</dbReference>
<feature type="region of interest" description="Disordered" evidence="20">
    <location>
        <begin position="852"/>
        <end position="884"/>
    </location>
</feature>
<dbReference type="InterPro" id="IPR014352">
    <property type="entry name" value="FERM/acyl-CoA-bd_prot_sf"/>
</dbReference>
<dbReference type="EC" id="2.7.10.2" evidence="5"/>
<dbReference type="Pfam" id="PF03623">
    <property type="entry name" value="Focal_AT"/>
    <property type="match status" value="1"/>
</dbReference>
<dbReference type="GO" id="GO:0005737">
    <property type="term" value="C:cytoplasm"/>
    <property type="evidence" value="ECO:0007669"/>
    <property type="project" value="UniProtKB-SubCell"/>
</dbReference>
<feature type="compositionally biased region" description="Polar residues" evidence="20">
    <location>
        <begin position="385"/>
        <end position="395"/>
    </location>
</feature>
<dbReference type="PROSITE" id="PS00109">
    <property type="entry name" value="PROTEIN_KINASE_TYR"/>
    <property type="match status" value="1"/>
</dbReference>
<organism evidence="23 24">
    <name type="scientific">Strongylocentrotus purpuratus</name>
    <name type="common">Purple sea urchin</name>
    <dbReference type="NCBI Taxonomy" id="7668"/>
    <lineage>
        <taxon>Eukaryota</taxon>
        <taxon>Metazoa</taxon>
        <taxon>Echinodermata</taxon>
        <taxon>Eleutherozoa</taxon>
        <taxon>Echinozoa</taxon>
        <taxon>Echinoidea</taxon>
        <taxon>Euechinoidea</taxon>
        <taxon>Echinacea</taxon>
        <taxon>Camarodonta</taxon>
        <taxon>Echinidea</taxon>
        <taxon>Strongylocentrotidae</taxon>
        <taxon>Strongylocentrotus</taxon>
    </lineage>
</organism>
<dbReference type="OMA" id="HCTNTAE"/>
<dbReference type="GeneID" id="105436929"/>
<dbReference type="Proteomes" id="UP000007110">
    <property type="component" value="Unassembled WGS sequence"/>
</dbReference>
<evidence type="ECO:0000256" key="5">
    <source>
        <dbReference type="ARBA" id="ARBA00011903"/>
    </source>
</evidence>
<evidence type="ECO:0000256" key="15">
    <source>
        <dbReference type="ARBA" id="ARBA00023137"/>
    </source>
</evidence>
<dbReference type="PROSITE" id="PS50057">
    <property type="entry name" value="FERM_3"/>
    <property type="match status" value="1"/>
</dbReference>
<dbReference type="InterPro" id="IPR011009">
    <property type="entry name" value="Kinase-like_dom_sf"/>
</dbReference>
<dbReference type="GO" id="GO:0005524">
    <property type="term" value="F:ATP binding"/>
    <property type="evidence" value="ECO:0007669"/>
    <property type="project" value="UniProtKB-UniRule"/>
</dbReference>
<dbReference type="SMART" id="SM00219">
    <property type="entry name" value="TyrKc"/>
    <property type="match status" value="1"/>
</dbReference>
<dbReference type="PANTHER" id="PTHR46221">
    <property type="entry name" value="FERM AND PDZ DOMAIN-CONTAINING PROTEIN FAMILY MEMBER"/>
    <property type="match status" value="1"/>
</dbReference>
<keyword evidence="24" id="KW-1185">Reference proteome</keyword>
<dbReference type="InterPro" id="IPR035963">
    <property type="entry name" value="FERM_2"/>
</dbReference>
<evidence type="ECO:0000259" key="22">
    <source>
        <dbReference type="PROSITE" id="PS50057"/>
    </source>
</evidence>